<evidence type="ECO:0000313" key="5">
    <source>
        <dbReference type="EMBL" id="AQX44648.1"/>
    </source>
</evidence>
<evidence type="ECO:0000313" key="7">
    <source>
        <dbReference type="Proteomes" id="UP000503178"/>
    </source>
</evidence>
<evidence type="ECO:0000313" key="4">
    <source>
        <dbReference type="EMBL" id="APP87881.1"/>
    </source>
</evidence>
<dbReference type="InterPro" id="IPR035956">
    <property type="entry name" value="RimP_N_sf"/>
</dbReference>
<dbReference type="Proteomes" id="UP000503178">
    <property type="component" value="Chromatophore Pltd"/>
</dbReference>
<accession>A0A1L5YB08</accession>
<dbReference type="GO" id="GO:0005829">
    <property type="term" value="C:cytosol"/>
    <property type="evidence" value="ECO:0007669"/>
    <property type="project" value="TreeGrafter"/>
</dbReference>
<dbReference type="PANTHER" id="PTHR33867">
    <property type="entry name" value="RIBOSOME MATURATION FACTOR RIMP"/>
    <property type="match status" value="1"/>
</dbReference>
<sequence length="153" mass="17067">MVSSVAVLIRQVSDLAGKIVHNIKLSNNLTPAVLQVQISAVTEELIGIDDCVIFSRQLEDALDNTSLLTEPYILEVGSPGINEELLSDKDFLSFRGFPVEIIFSKGNGSTNRRQGLLLERDEQYVLLNIRGRIYRIPRKDVTSVQLINPSDRT</sequence>
<dbReference type="EMBL" id="LC490351">
    <property type="protein sequence ID" value="BBL85854.1"/>
    <property type="molecule type" value="Genomic_DNA"/>
</dbReference>
<dbReference type="InterPro" id="IPR003728">
    <property type="entry name" value="Ribosome_maturation_RimP"/>
</dbReference>
<reference evidence="6 7" key="2">
    <citation type="submission" date="2019-06" db="EMBL/GenBank/DDBJ databases">
        <title>A hidden player of endosymbiotic evolution: DNA virus triggered massive gene transfer.</title>
        <authorList>
            <person name="Matsuo M."/>
            <person name="Katahata A."/>
            <person name="Tachikawa M."/>
            <person name="Minakuchi Y."/>
            <person name="Noguchi H."/>
            <person name="Toyoda A."/>
            <person name="Fujiyama A."/>
            <person name="Suzuki Y."/>
            <person name="Satoh S."/>
            <person name="Nakayama T."/>
            <person name="Kamikawa R."/>
            <person name="Nomura M."/>
            <person name="Inagaki Y."/>
            <person name="Ishida K."/>
            <person name="Obokata J."/>
        </authorList>
    </citation>
    <scope>NUCLEOTIDE SEQUENCE [LARGE SCALE GENOMIC DNA]</scope>
    <source>
        <strain evidence="6 7">MYN1</strain>
    </source>
</reference>
<keyword evidence="1" id="KW-0963">Cytoplasm</keyword>
<organism evidence="4">
    <name type="scientific">Paulinella micropora</name>
    <dbReference type="NCBI Taxonomy" id="1928728"/>
    <lineage>
        <taxon>Eukaryota</taxon>
        <taxon>Sar</taxon>
        <taxon>Rhizaria</taxon>
        <taxon>Cercozoa</taxon>
        <taxon>Imbricatea</taxon>
        <taxon>Silicofilosea</taxon>
        <taxon>Euglyphida</taxon>
        <taxon>Paulinellidae</taxon>
        <taxon>Paulinella</taxon>
    </lineage>
</organism>
<keyword evidence="4" id="KW-0934">Plastid</keyword>
<dbReference type="GO" id="GO:0000028">
    <property type="term" value="P:ribosomal small subunit assembly"/>
    <property type="evidence" value="ECO:0007669"/>
    <property type="project" value="TreeGrafter"/>
</dbReference>
<dbReference type="EMBL" id="KY124271">
    <property type="protein sequence ID" value="AQX44648.1"/>
    <property type="molecule type" value="Genomic_DNA"/>
</dbReference>
<dbReference type="SUPFAM" id="SSF74942">
    <property type="entry name" value="YhbC-like, C-terminal domain"/>
    <property type="match status" value="1"/>
</dbReference>
<reference evidence="4" key="1">
    <citation type="journal article" date="2017" name="Protist">
        <title>Diversity of the Photosynthetic Paulinella Species, with the Description of Paulinella micropora sp. nov. and the Chromatophore Genome Sequence for strain KR01.</title>
        <authorList>
            <person name="Lhee D."/>
            <person name="Yang E.C."/>
            <person name="Kim J.I."/>
            <person name="Nakayama T."/>
            <person name="Zuccarello G."/>
            <person name="Andersen R.A."/>
            <person name="Yoon H.S."/>
        </authorList>
    </citation>
    <scope>NUCLEOTIDE SEQUENCE</scope>
    <source>
        <strain evidence="5">FK01</strain>
        <strain evidence="4">KR01</strain>
    </source>
</reference>
<dbReference type="SUPFAM" id="SSF75420">
    <property type="entry name" value="YhbC-like, N-terminal domain"/>
    <property type="match status" value="1"/>
</dbReference>
<keyword evidence="7" id="KW-1185">Reference proteome</keyword>
<evidence type="ECO:0000259" key="3">
    <source>
        <dbReference type="Pfam" id="PF02576"/>
    </source>
</evidence>
<dbReference type="HAMAP" id="MF_01077">
    <property type="entry name" value="RimP"/>
    <property type="match status" value="1"/>
</dbReference>
<protein>
    <submittedName>
        <fullName evidence="6">Transcription termination protein NusA</fullName>
    </submittedName>
</protein>
<name>A0A1L5YB08_9EUKA</name>
<dbReference type="Pfam" id="PF02576">
    <property type="entry name" value="RimP_N"/>
    <property type="match status" value="1"/>
</dbReference>
<feature type="domain" description="Ribosome maturation factor RimP N-terminal" evidence="3">
    <location>
        <begin position="16"/>
        <end position="81"/>
    </location>
</feature>
<dbReference type="Gene3D" id="3.30.300.70">
    <property type="entry name" value="RimP-like superfamily, N-terminal"/>
    <property type="match status" value="1"/>
</dbReference>
<dbReference type="EMBL" id="KX897545">
    <property type="protein sequence ID" value="APP87881.1"/>
    <property type="molecule type" value="Genomic_DNA"/>
</dbReference>
<evidence type="ECO:0000256" key="1">
    <source>
        <dbReference type="ARBA" id="ARBA00022490"/>
    </source>
</evidence>
<evidence type="ECO:0000256" key="2">
    <source>
        <dbReference type="ARBA" id="ARBA00022517"/>
    </source>
</evidence>
<dbReference type="InterPro" id="IPR028989">
    <property type="entry name" value="RimP_N"/>
</dbReference>
<geneLocation type="plastid" evidence="4"/>
<keyword evidence="2" id="KW-0690">Ribosome biogenesis</keyword>
<dbReference type="InterPro" id="IPR036847">
    <property type="entry name" value="RimP_C_sf"/>
</dbReference>
<proteinExistence type="inferred from homology"/>
<dbReference type="PANTHER" id="PTHR33867:SF1">
    <property type="entry name" value="RIBOSOME MATURATION FACTOR RIMP"/>
    <property type="match status" value="1"/>
</dbReference>
<gene>
    <name evidence="6" type="primary">MYN1_Chr_41</name>
    <name evidence="4" type="ORF">PCKR_076</name>
    <name evidence="5" type="ORF">PFK_076</name>
    <name evidence="6" type="ORF">PMYN1_Chma42</name>
</gene>
<dbReference type="GO" id="GO:0006412">
    <property type="term" value="P:translation"/>
    <property type="evidence" value="ECO:0007669"/>
    <property type="project" value="TreeGrafter"/>
</dbReference>
<dbReference type="AlphaFoldDB" id="A0A1L5YB08"/>
<evidence type="ECO:0000313" key="6">
    <source>
        <dbReference type="EMBL" id="BBL85854.1"/>
    </source>
</evidence>